<evidence type="ECO:0000259" key="2">
    <source>
        <dbReference type="Pfam" id="PF04296"/>
    </source>
</evidence>
<dbReference type="EMBL" id="RDBE01000007">
    <property type="protein sequence ID" value="RLV48883.1"/>
    <property type="molecule type" value="Genomic_DNA"/>
</dbReference>
<sequence>MVTSAVVRTCVGCRRRDSRRQLLRVVAGAGPDGRPAVVPDPRGTAPGRGAHLHPTTDCLTLAERRRAFPRALRVEGAMDLAALRMYLNRAEPTQNWSTSS</sequence>
<evidence type="ECO:0000313" key="3">
    <source>
        <dbReference type="EMBL" id="RLV48883.1"/>
    </source>
</evidence>
<dbReference type="InterPro" id="IPR037465">
    <property type="entry name" value="YlxR"/>
</dbReference>
<dbReference type="Proteomes" id="UP000281708">
    <property type="component" value="Unassembled WGS sequence"/>
</dbReference>
<organism evidence="3 4">
    <name type="scientific">Nocardioides mangrovicus</name>
    <dbReference type="NCBI Taxonomy" id="2478913"/>
    <lineage>
        <taxon>Bacteria</taxon>
        <taxon>Bacillati</taxon>
        <taxon>Actinomycetota</taxon>
        <taxon>Actinomycetes</taxon>
        <taxon>Propionibacteriales</taxon>
        <taxon>Nocardioidaceae</taxon>
        <taxon>Nocardioides</taxon>
    </lineage>
</organism>
<dbReference type="SUPFAM" id="SSF64376">
    <property type="entry name" value="YlxR-like"/>
    <property type="match status" value="1"/>
</dbReference>
<dbReference type="PANTHER" id="PTHR34215:SF1">
    <property type="entry name" value="YLXR DOMAIN-CONTAINING PROTEIN"/>
    <property type="match status" value="1"/>
</dbReference>
<protein>
    <submittedName>
        <fullName evidence="3">YlxR family protein</fullName>
    </submittedName>
</protein>
<accession>A0A3L8P229</accession>
<dbReference type="AlphaFoldDB" id="A0A3L8P229"/>
<dbReference type="Pfam" id="PF04296">
    <property type="entry name" value="YlxR"/>
    <property type="match status" value="1"/>
</dbReference>
<proteinExistence type="predicted"/>
<dbReference type="InterPro" id="IPR035931">
    <property type="entry name" value="YlxR-like_sf"/>
</dbReference>
<name>A0A3L8P229_9ACTN</name>
<keyword evidence="4" id="KW-1185">Reference proteome</keyword>
<feature type="domain" description="YlxR" evidence="2">
    <location>
        <begin position="8"/>
        <end position="75"/>
    </location>
</feature>
<dbReference type="PANTHER" id="PTHR34215">
    <property type="entry name" value="BLL0784 PROTEIN"/>
    <property type="match status" value="1"/>
</dbReference>
<gene>
    <name evidence="3" type="ORF">D9V37_09775</name>
</gene>
<comment type="caution">
    <text evidence="3">The sequence shown here is derived from an EMBL/GenBank/DDBJ whole genome shotgun (WGS) entry which is preliminary data.</text>
</comment>
<reference evidence="3 4" key="1">
    <citation type="submission" date="2018-10" db="EMBL/GenBank/DDBJ databases">
        <title>Marmoricola sp. 4Q3S-7 whole genome shotgun sequence.</title>
        <authorList>
            <person name="Li F."/>
        </authorList>
    </citation>
    <scope>NUCLEOTIDE SEQUENCE [LARGE SCALE GENOMIC DNA]</scope>
    <source>
        <strain evidence="3 4">4Q3S-7</strain>
    </source>
</reference>
<dbReference type="InterPro" id="IPR007393">
    <property type="entry name" value="YlxR_dom"/>
</dbReference>
<evidence type="ECO:0000313" key="4">
    <source>
        <dbReference type="Proteomes" id="UP000281708"/>
    </source>
</evidence>
<evidence type="ECO:0000256" key="1">
    <source>
        <dbReference type="SAM" id="MobiDB-lite"/>
    </source>
</evidence>
<feature type="region of interest" description="Disordered" evidence="1">
    <location>
        <begin position="29"/>
        <end position="54"/>
    </location>
</feature>
<dbReference type="OrthoDB" id="5244965at2"/>
<dbReference type="Gene3D" id="3.30.1230.10">
    <property type="entry name" value="YlxR-like"/>
    <property type="match status" value="1"/>
</dbReference>